<evidence type="ECO:0000313" key="5">
    <source>
        <dbReference type="Proteomes" id="UP000054350"/>
    </source>
</evidence>
<gene>
    <name evidence="4" type="ORF">AMAG_04801</name>
</gene>
<comment type="function">
    <text evidence="2">Plays an essential role in initiation of the G0 program by preventing the degradation of specific nutrient-regulated mRNAs via the 5'-3' mRNA decay pathway.</text>
</comment>
<feature type="compositionally biased region" description="Polar residues" evidence="3">
    <location>
        <begin position="20"/>
        <end position="45"/>
    </location>
</feature>
<dbReference type="Proteomes" id="UP000054350">
    <property type="component" value="Unassembled WGS sequence"/>
</dbReference>
<protein>
    <recommendedName>
        <fullName evidence="2">mRNA stability protein</fullName>
    </recommendedName>
</protein>
<dbReference type="EMBL" id="GG745332">
    <property type="protein sequence ID" value="KNE57970.1"/>
    <property type="molecule type" value="Genomic_DNA"/>
</dbReference>
<proteinExistence type="inferred from homology"/>
<evidence type="ECO:0000313" key="4">
    <source>
        <dbReference type="EMBL" id="KNE57970.1"/>
    </source>
</evidence>
<dbReference type="InterPro" id="IPR006760">
    <property type="entry name" value="Endosulphine"/>
</dbReference>
<comment type="similarity">
    <text evidence="1 2">Belongs to the endosulfine family.</text>
</comment>
<dbReference type="AlphaFoldDB" id="A0A0L0S6C8"/>
<dbReference type="OrthoDB" id="10621054at2759"/>
<accession>A0A0L0S6C8</accession>
<organism evidence="4 5">
    <name type="scientific">Allomyces macrogynus (strain ATCC 38327)</name>
    <name type="common">Allomyces javanicus var. macrogynus</name>
    <dbReference type="NCBI Taxonomy" id="578462"/>
    <lineage>
        <taxon>Eukaryota</taxon>
        <taxon>Fungi</taxon>
        <taxon>Fungi incertae sedis</taxon>
        <taxon>Blastocladiomycota</taxon>
        <taxon>Blastocladiomycetes</taxon>
        <taxon>Blastocladiales</taxon>
        <taxon>Blastocladiaceae</taxon>
        <taxon>Allomyces</taxon>
    </lineage>
</organism>
<reference evidence="5" key="2">
    <citation type="submission" date="2009-11" db="EMBL/GenBank/DDBJ databases">
        <title>The Genome Sequence of Allomyces macrogynus strain ATCC 38327.</title>
        <authorList>
            <consortium name="The Broad Institute Genome Sequencing Platform"/>
            <person name="Russ C."/>
            <person name="Cuomo C."/>
            <person name="Shea T."/>
            <person name="Young S.K."/>
            <person name="Zeng Q."/>
            <person name="Koehrsen M."/>
            <person name="Haas B."/>
            <person name="Borodovsky M."/>
            <person name="Guigo R."/>
            <person name="Alvarado L."/>
            <person name="Berlin A."/>
            <person name="Borenstein D."/>
            <person name="Chen Z."/>
            <person name="Engels R."/>
            <person name="Freedman E."/>
            <person name="Gellesch M."/>
            <person name="Goldberg J."/>
            <person name="Griggs A."/>
            <person name="Gujja S."/>
            <person name="Heiman D."/>
            <person name="Hepburn T."/>
            <person name="Howarth C."/>
            <person name="Jen D."/>
            <person name="Larson L."/>
            <person name="Lewis B."/>
            <person name="Mehta T."/>
            <person name="Park D."/>
            <person name="Pearson M."/>
            <person name="Roberts A."/>
            <person name="Saif S."/>
            <person name="Shenoy N."/>
            <person name="Sisk P."/>
            <person name="Stolte C."/>
            <person name="Sykes S."/>
            <person name="Walk T."/>
            <person name="White J."/>
            <person name="Yandava C."/>
            <person name="Burger G."/>
            <person name="Gray M.W."/>
            <person name="Holland P.W.H."/>
            <person name="King N."/>
            <person name="Lang F.B.F."/>
            <person name="Roger A.J."/>
            <person name="Ruiz-Trillo I."/>
            <person name="Lander E."/>
            <person name="Nusbaum C."/>
        </authorList>
    </citation>
    <scope>NUCLEOTIDE SEQUENCE [LARGE SCALE GENOMIC DNA]</scope>
    <source>
        <strain evidence="5">ATCC 38327</strain>
    </source>
</reference>
<evidence type="ECO:0000256" key="3">
    <source>
        <dbReference type="SAM" id="MobiDB-lite"/>
    </source>
</evidence>
<keyword evidence="5" id="KW-1185">Reference proteome</keyword>
<dbReference type="VEuPathDB" id="FungiDB:AMAG_04801"/>
<evidence type="ECO:0000256" key="2">
    <source>
        <dbReference type="RuleBase" id="RU363120"/>
    </source>
</evidence>
<name>A0A0L0S6C8_ALLM3</name>
<feature type="region of interest" description="Disordered" evidence="3">
    <location>
        <begin position="1"/>
        <end position="49"/>
    </location>
</feature>
<feature type="region of interest" description="Disordered" evidence="3">
    <location>
        <begin position="123"/>
        <end position="153"/>
    </location>
</feature>
<sequence>MLTTSPTARRPTTSPPADGRTTNTVTSAPASSASEDTAASPSAKSSVIAAQEQQLRAKYGNAIPNRGSAAARLRSARDRRKYFDSGDYALAKAAGRPADAAAGIPLVGPGKLAPQSVVKAAVAGAAAPPRATAPPVSAGNPAASAKAQVQAAP</sequence>
<dbReference type="Pfam" id="PF04667">
    <property type="entry name" value="Endosulfine"/>
    <property type="match status" value="1"/>
</dbReference>
<reference evidence="4 5" key="1">
    <citation type="submission" date="2009-11" db="EMBL/GenBank/DDBJ databases">
        <title>Annotation of Allomyces macrogynus ATCC 38327.</title>
        <authorList>
            <consortium name="The Broad Institute Genome Sequencing Platform"/>
            <person name="Russ C."/>
            <person name="Cuomo C."/>
            <person name="Burger G."/>
            <person name="Gray M.W."/>
            <person name="Holland P.W.H."/>
            <person name="King N."/>
            <person name="Lang F.B.F."/>
            <person name="Roger A.J."/>
            <person name="Ruiz-Trillo I."/>
            <person name="Young S.K."/>
            <person name="Zeng Q."/>
            <person name="Gargeya S."/>
            <person name="Fitzgerald M."/>
            <person name="Haas B."/>
            <person name="Abouelleil A."/>
            <person name="Alvarado L."/>
            <person name="Arachchi H.M."/>
            <person name="Berlin A."/>
            <person name="Chapman S.B."/>
            <person name="Gearin G."/>
            <person name="Goldberg J."/>
            <person name="Griggs A."/>
            <person name="Gujja S."/>
            <person name="Hansen M."/>
            <person name="Heiman D."/>
            <person name="Howarth C."/>
            <person name="Larimer J."/>
            <person name="Lui A."/>
            <person name="MacDonald P.J.P."/>
            <person name="McCowen C."/>
            <person name="Montmayeur A."/>
            <person name="Murphy C."/>
            <person name="Neiman D."/>
            <person name="Pearson M."/>
            <person name="Priest M."/>
            <person name="Roberts A."/>
            <person name="Saif S."/>
            <person name="Shea T."/>
            <person name="Sisk P."/>
            <person name="Stolte C."/>
            <person name="Sykes S."/>
            <person name="Wortman J."/>
            <person name="Nusbaum C."/>
            <person name="Birren B."/>
        </authorList>
    </citation>
    <scope>NUCLEOTIDE SEQUENCE [LARGE SCALE GENOMIC DNA]</scope>
    <source>
        <strain evidence="4 5">ATCC 38327</strain>
    </source>
</reference>
<feature type="compositionally biased region" description="Low complexity" evidence="3">
    <location>
        <begin position="1"/>
        <end position="17"/>
    </location>
</feature>
<evidence type="ECO:0000256" key="1">
    <source>
        <dbReference type="ARBA" id="ARBA00010520"/>
    </source>
</evidence>